<accession>A0ABN3WDE7</accession>
<dbReference type="SUPFAM" id="SSF53756">
    <property type="entry name" value="UDP-Glycosyltransferase/glycogen phosphorylase"/>
    <property type="match status" value="1"/>
</dbReference>
<comment type="caution">
    <text evidence="2">The sequence shown here is derived from an EMBL/GenBank/DDBJ whole genome shotgun (WGS) entry which is preliminary data.</text>
</comment>
<organism evidence="2 3">
    <name type="scientific">Streptomyces thioluteus</name>
    <dbReference type="NCBI Taxonomy" id="66431"/>
    <lineage>
        <taxon>Bacteria</taxon>
        <taxon>Bacillati</taxon>
        <taxon>Actinomycetota</taxon>
        <taxon>Actinomycetes</taxon>
        <taxon>Kitasatosporales</taxon>
        <taxon>Streptomycetaceae</taxon>
        <taxon>Streptomyces</taxon>
    </lineage>
</organism>
<dbReference type="EMBL" id="BAAAXZ010000020">
    <property type="protein sequence ID" value="GAA2912045.1"/>
    <property type="molecule type" value="Genomic_DNA"/>
</dbReference>
<evidence type="ECO:0008006" key="4">
    <source>
        <dbReference type="Google" id="ProtNLM"/>
    </source>
</evidence>
<evidence type="ECO:0000313" key="3">
    <source>
        <dbReference type="Proteomes" id="UP001501102"/>
    </source>
</evidence>
<dbReference type="Gene3D" id="3.40.50.12580">
    <property type="match status" value="1"/>
</dbReference>
<sequence length="593" mass="62633">MTANREPRTANREPRTANREPRTANREPRTANPPFPRPLRVPVGHDAHRWSTLPRDRTLVVAARTVTSTVRALEALPSLLRGDARVSVVFAHDPTSAFGDGVPDLLHDAGCRVMPWHQLADISPDLILTASENVDVPDGDCPVLVLPHGIGFQKFVPDSRTAGTRLSGVVPDALLATGRAWLAVSHPDQEKQLLTTHPETSGRTLLVGDPCLDELTRSLPDAAAHRRALGIDDGRRLVVVSSTWGPTSLLARDPGLPARLLATLPHDEYRVAAVLHPNIRAAHGEWRIRNVLAPALEAGLLLMPPVHAWRSALVAADAVVGDHGSVTLYGAALGKPVLLAAFGEDAVPGTAGALLGATAPRLDPHGDLGRQIEDAVATHTPGHHAAVAGRAFADPGSAHARLRTALYRLLRLPEPSSAPSAPRLPPASVEAAVVSSWTVETTVAGSEEPVITVRRHPTAAAGDRAETGDAFVHLACDAERERDGRLTSSASVLVRRSPATTTAEARRRIRDTLDRHPGCLLATVPVRGGGSLTGVRGAAVVETTVTGAMADPGLEAAVVYTCLRAQLPLGDGFVTLRVGGTEETVTVRALPSR</sequence>
<feature type="region of interest" description="Disordered" evidence="1">
    <location>
        <begin position="1"/>
        <end position="43"/>
    </location>
</feature>
<feature type="compositionally biased region" description="Basic and acidic residues" evidence="1">
    <location>
        <begin position="1"/>
        <end position="29"/>
    </location>
</feature>
<evidence type="ECO:0000313" key="2">
    <source>
        <dbReference type="EMBL" id="GAA2912045.1"/>
    </source>
</evidence>
<gene>
    <name evidence="2" type="ORF">GCM10020221_04680</name>
</gene>
<dbReference type="Proteomes" id="UP001501102">
    <property type="component" value="Unassembled WGS sequence"/>
</dbReference>
<evidence type="ECO:0000256" key="1">
    <source>
        <dbReference type="SAM" id="MobiDB-lite"/>
    </source>
</evidence>
<proteinExistence type="predicted"/>
<protein>
    <recommendedName>
        <fullName evidence="4">Translation initiation factor 2</fullName>
    </recommendedName>
</protein>
<dbReference type="InterPro" id="IPR043148">
    <property type="entry name" value="TagF_C"/>
</dbReference>
<reference evidence="3" key="1">
    <citation type="journal article" date="2019" name="Int. J. Syst. Evol. Microbiol.">
        <title>The Global Catalogue of Microorganisms (GCM) 10K type strain sequencing project: providing services to taxonomists for standard genome sequencing and annotation.</title>
        <authorList>
            <consortium name="The Broad Institute Genomics Platform"/>
            <consortium name="The Broad Institute Genome Sequencing Center for Infectious Disease"/>
            <person name="Wu L."/>
            <person name="Ma J."/>
        </authorList>
    </citation>
    <scope>NUCLEOTIDE SEQUENCE [LARGE SCALE GENOMIC DNA]</scope>
    <source>
        <strain evidence="3">JCM 4087</strain>
    </source>
</reference>
<name>A0ABN3WDE7_STRTU</name>
<keyword evidence="3" id="KW-1185">Reference proteome</keyword>